<dbReference type="InterPro" id="IPR054223">
    <property type="entry name" value="DUF6943"/>
</dbReference>
<name>A0A1M5DA25_9FLAO</name>
<keyword evidence="2" id="KW-1185">Reference proteome</keyword>
<proteinExistence type="predicted"/>
<evidence type="ECO:0000313" key="1">
    <source>
        <dbReference type="EMBL" id="SHF63771.1"/>
    </source>
</evidence>
<evidence type="ECO:0000313" key="2">
    <source>
        <dbReference type="Proteomes" id="UP000184147"/>
    </source>
</evidence>
<dbReference type="EMBL" id="FQVQ01000014">
    <property type="protein sequence ID" value="SHF63771.1"/>
    <property type="molecule type" value="Genomic_DNA"/>
</dbReference>
<dbReference type="Pfam" id="PF22105">
    <property type="entry name" value="DUF6943"/>
    <property type="match status" value="1"/>
</dbReference>
<reference evidence="1 2" key="1">
    <citation type="submission" date="2016-11" db="EMBL/GenBank/DDBJ databases">
        <authorList>
            <person name="Jaros S."/>
            <person name="Januszkiewicz K."/>
            <person name="Wedrychowicz H."/>
        </authorList>
    </citation>
    <scope>NUCLEOTIDE SEQUENCE [LARGE SCALE GENOMIC DNA]</scope>
    <source>
        <strain evidence="1 2">DSM 25660</strain>
    </source>
</reference>
<accession>A0A1M5DA25</accession>
<dbReference type="STRING" id="1124188.SAMN05444377_11456"/>
<dbReference type="AlphaFoldDB" id="A0A1M5DA25"/>
<organism evidence="1 2">
    <name type="scientific">Flavobacterium fontis</name>
    <dbReference type="NCBI Taxonomy" id="1124188"/>
    <lineage>
        <taxon>Bacteria</taxon>
        <taxon>Pseudomonadati</taxon>
        <taxon>Bacteroidota</taxon>
        <taxon>Flavobacteriia</taxon>
        <taxon>Flavobacteriales</taxon>
        <taxon>Flavobacteriaceae</taxon>
        <taxon>Flavobacterium</taxon>
    </lineage>
</organism>
<protein>
    <recommendedName>
        <fullName evidence="3">Type I restriction modification DNA specificity domain-containing protein</fullName>
    </recommendedName>
</protein>
<dbReference type="Proteomes" id="UP000184147">
    <property type="component" value="Unassembled WGS sequence"/>
</dbReference>
<evidence type="ECO:0008006" key="3">
    <source>
        <dbReference type="Google" id="ProtNLM"/>
    </source>
</evidence>
<gene>
    <name evidence="1" type="ORF">SAMN05444377_11456</name>
</gene>
<sequence>MWGRVITRNHRSRQEQEDVNFNSEAMTNFIIKTHRPGTNYSKPHLFILNKGLNSGKPQKEPFTNSFVILLQHEEDCENFYFIAFSLWQTKFWHQFLIGSVIPFLRLPDFKNEFTPRAKTMMEEHEQHQKNITALKLLQQKEKQFHENLILINDLRKAILYRYCNK</sequence>